<dbReference type="Proteomes" id="UP000295274">
    <property type="component" value="Unassembled WGS sequence"/>
</dbReference>
<evidence type="ECO:0000313" key="3">
    <source>
        <dbReference type="Proteomes" id="UP000295274"/>
    </source>
</evidence>
<dbReference type="RefSeq" id="WP_243834494.1">
    <property type="nucleotide sequence ID" value="NZ_SNZW01000016.1"/>
</dbReference>
<dbReference type="EMBL" id="SNZW01000016">
    <property type="protein sequence ID" value="TDS13343.1"/>
    <property type="molecule type" value="Genomic_DNA"/>
</dbReference>
<keyword evidence="1" id="KW-0732">Signal</keyword>
<feature type="signal peptide" evidence="1">
    <location>
        <begin position="1"/>
        <end position="22"/>
    </location>
</feature>
<keyword evidence="3" id="KW-1185">Reference proteome</keyword>
<reference evidence="2 3" key="1">
    <citation type="submission" date="2019-03" db="EMBL/GenBank/DDBJ databases">
        <title>Genomic Encyclopedia of Type Strains, Phase III (KMG-III): the genomes of soil and plant-associated and newly described type strains.</title>
        <authorList>
            <person name="Whitman W."/>
        </authorList>
    </citation>
    <scope>NUCLEOTIDE SEQUENCE [LARGE SCALE GENOMIC DNA]</scope>
    <source>
        <strain evidence="2 3">CECT 8455</strain>
    </source>
</reference>
<evidence type="ECO:0008006" key="4">
    <source>
        <dbReference type="Google" id="ProtNLM"/>
    </source>
</evidence>
<dbReference type="AlphaFoldDB" id="A0A4R7CXR2"/>
<protein>
    <recommendedName>
        <fullName evidence="4">Threonine synthase</fullName>
    </recommendedName>
</protein>
<evidence type="ECO:0000256" key="1">
    <source>
        <dbReference type="SAM" id="SignalP"/>
    </source>
</evidence>
<name>A0A4R7CXR2_9FLAO</name>
<sequence>MMSKIYLLVLALAIFSCNEAPKKEMIADAVEEVSIQVNLNKYPSELNKVFGAHGGLKAWKGYKTLNFEMPNEEFNEIQTIDLHKRFDKISTPAYTLGYNDSEVWLIDNIGDYKGKPKFYHNLMFYFYAMPFVLSDDGIIYEEVDALVYEGVSYPGYKISYNSGVGASSTDEYYIHYDAKTYEMRWLGYTMTYFSGEPSDKISWINYADWVKVDEVLLPKSITWHKVEEGKIKEAVKTVNFENASLSTAAKPIDFYSRPENAVIVE</sequence>
<dbReference type="InterPro" id="IPR045444">
    <property type="entry name" value="DUF6503"/>
</dbReference>
<dbReference type="Pfam" id="PF20113">
    <property type="entry name" value="DUF6503"/>
    <property type="match status" value="1"/>
</dbReference>
<proteinExistence type="predicted"/>
<comment type="caution">
    <text evidence="2">The sequence shown here is derived from an EMBL/GenBank/DDBJ whole genome shotgun (WGS) entry which is preliminary data.</text>
</comment>
<gene>
    <name evidence="2" type="ORF">DFQ03_2630</name>
</gene>
<feature type="chain" id="PRO_5020397463" description="Threonine synthase" evidence="1">
    <location>
        <begin position="23"/>
        <end position="265"/>
    </location>
</feature>
<evidence type="ECO:0000313" key="2">
    <source>
        <dbReference type="EMBL" id="TDS13343.1"/>
    </source>
</evidence>
<dbReference type="PROSITE" id="PS51257">
    <property type="entry name" value="PROKAR_LIPOPROTEIN"/>
    <property type="match status" value="1"/>
</dbReference>
<organism evidence="2 3">
    <name type="scientific">Maribacter caenipelagi</name>
    <dbReference type="NCBI Taxonomy" id="1447781"/>
    <lineage>
        <taxon>Bacteria</taxon>
        <taxon>Pseudomonadati</taxon>
        <taxon>Bacteroidota</taxon>
        <taxon>Flavobacteriia</taxon>
        <taxon>Flavobacteriales</taxon>
        <taxon>Flavobacteriaceae</taxon>
        <taxon>Maribacter</taxon>
    </lineage>
</organism>
<accession>A0A4R7CXR2</accession>